<dbReference type="SUPFAM" id="SSF53474">
    <property type="entry name" value="alpha/beta-Hydrolases"/>
    <property type="match status" value="1"/>
</dbReference>
<dbReference type="Gene3D" id="1.10.287.1060">
    <property type="entry name" value="ESAT-6-like"/>
    <property type="match status" value="1"/>
</dbReference>
<evidence type="ECO:0000313" key="2">
    <source>
        <dbReference type="EMBL" id="ABN96613.1"/>
    </source>
</evidence>
<proteinExistence type="predicted"/>
<sequence length="336" mass="35465">MTVTGADPGQLRTTASQFIQAADRLQSSMKGLNGFVSNAAIWRGPDSERFRSEWNGQSVFALNAAISALRSGADVLRRNADEQEDASRADGAGSAGGRSDTDAACYPQSPSGLNEMWKQLEDTPNGWDPFGPDMSGYRVQKVMVDGEEKYIVYIGGTVLAGSQNWGANVNAISGGLDDAQVKALQRLIPADAEVMLVGYSQGGLDAQNIAASGKFNVQQIVTFGSPVRNDLNIPAVHLQYGQDIVTSASAVNPGMWSNAAQDSNDNVEVFSAKPNPFTVFGIGEHVAGYGELSEQWDDAVSTDADTRAAGSAAGLKSFQGDVVDQVDIDDKGSGSW</sequence>
<dbReference type="SUPFAM" id="SSF158414">
    <property type="entry name" value="HP0062-like"/>
    <property type="match status" value="1"/>
</dbReference>
<organism evidence="2">
    <name type="scientific">Mycobacterium sp. (strain JLS)</name>
    <dbReference type="NCBI Taxonomy" id="164757"/>
    <lineage>
        <taxon>Bacteria</taxon>
        <taxon>Bacillati</taxon>
        <taxon>Actinomycetota</taxon>
        <taxon>Actinomycetes</taxon>
        <taxon>Mycobacteriales</taxon>
        <taxon>Mycobacteriaceae</taxon>
        <taxon>Mycobacterium</taxon>
    </lineage>
</organism>
<evidence type="ECO:0008006" key="3">
    <source>
        <dbReference type="Google" id="ProtNLM"/>
    </source>
</evidence>
<dbReference type="InterPro" id="IPR029058">
    <property type="entry name" value="AB_hydrolase_fold"/>
</dbReference>
<reference evidence="2" key="1">
    <citation type="submission" date="2007-02" db="EMBL/GenBank/DDBJ databases">
        <title>Complete sequence of Mycobacterium sp. JLS.</title>
        <authorList>
            <consortium name="US DOE Joint Genome Institute"/>
            <person name="Copeland A."/>
            <person name="Lucas S."/>
            <person name="Lapidus A."/>
            <person name="Barry K."/>
            <person name="Detter J.C."/>
            <person name="Glavina del Rio T."/>
            <person name="Hammon N."/>
            <person name="Israni S."/>
            <person name="Dalin E."/>
            <person name="Tice H."/>
            <person name="Pitluck S."/>
            <person name="Chain P."/>
            <person name="Malfatti S."/>
            <person name="Shin M."/>
            <person name="Vergez L."/>
            <person name="Schmutz J."/>
            <person name="Larimer F."/>
            <person name="Land M."/>
            <person name="Hauser L."/>
            <person name="Kyrpides N."/>
            <person name="Mikhailova N."/>
            <person name="Miller C.D."/>
            <person name="Anderson A.J."/>
            <person name="Sims R.C."/>
            <person name="Richardson P."/>
        </authorList>
    </citation>
    <scope>NUCLEOTIDE SEQUENCE [LARGE SCALE GENOMIC DNA]</scope>
    <source>
        <strain evidence="2">JLS</strain>
    </source>
</reference>
<feature type="compositionally biased region" description="Basic and acidic residues" evidence="1">
    <location>
        <begin position="79"/>
        <end position="88"/>
    </location>
</feature>
<accession>A0A5Q5CBL5</accession>
<gene>
    <name evidence="2" type="ordered locus">Mjls_0803</name>
</gene>
<dbReference type="EMBL" id="CP000580">
    <property type="protein sequence ID" value="ABN96613.1"/>
    <property type="molecule type" value="Genomic_DNA"/>
</dbReference>
<dbReference type="AlphaFoldDB" id="A0A5Q5CBL5"/>
<name>A0A5Q5CBL5_MYCSJ</name>
<dbReference type="Gene3D" id="3.40.50.1820">
    <property type="entry name" value="alpha/beta hydrolase"/>
    <property type="match status" value="1"/>
</dbReference>
<dbReference type="KEGG" id="mjl:Mjls_0803"/>
<feature type="region of interest" description="Disordered" evidence="1">
    <location>
        <begin position="79"/>
        <end position="112"/>
    </location>
</feature>
<protein>
    <recommendedName>
        <fullName evidence="3">WXG100 family type VII secretion target</fullName>
    </recommendedName>
</protein>
<evidence type="ECO:0000256" key="1">
    <source>
        <dbReference type="SAM" id="MobiDB-lite"/>
    </source>
</evidence>
<dbReference type="InterPro" id="IPR029013">
    <property type="entry name" value="HP0062-like_sf"/>
</dbReference>